<protein>
    <submittedName>
        <fullName evidence="2">Uncharacterized protein</fullName>
    </submittedName>
</protein>
<proteinExistence type="predicted"/>
<sequence length="77" mass="8608">MNRKHLINISVLLLFTIFISGCAIKQGFIQKKDGAFELTIKKSNQKHNPIIYGTAYEFGTKKTVPGALIVTDRQGKN</sequence>
<evidence type="ECO:0000313" key="3">
    <source>
        <dbReference type="Proteomes" id="UP000032049"/>
    </source>
</evidence>
<dbReference type="RefSeq" id="WP_041887128.1">
    <property type="nucleotide sequence ID" value="NZ_CP157278.1"/>
</dbReference>
<dbReference type="Proteomes" id="UP000032049">
    <property type="component" value="Unassembled WGS sequence"/>
</dbReference>
<feature type="transmembrane region" description="Helical" evidence="1">
    <location>
        <begin position="6"/>
        <end position="24"/>
    </location>
</feature>
<accession>A0A0D0FQ77</accession>
<evidence type="ECO:0000256" key="1">
    <source>
        <dbReference type="SAM" id="Phobius"/>
    </source>
</evidence>
<organism evidence="2 3">
    <name type="scientific">Pedobacter lusitanus</name>
    <dbReference type="NCBI Taxonomy" id="1503925"/>
    <lineage>
        <taxon>Bacteria</taxon>
        <taxon>Pseudomonadati</taxon>
        <taxon>Bacteroidota</taxon>
        <taxon>Sphingobacteriia</taxon>
        <taxon>Sphingobacteriales</taxon>
        <taxon>Sphingobacteriaceae</taxon>
        <taxon>Pedobacter</taxon>
    </lineage>
</organism>
<keyword evidence="1" id="KW-0472">Membrane</keyword>
<dbReference type="AlphaFoldDB" id="A0A0D0FQ77"/>
<dbReference type="PROSITE" id="PS51257">
    <property type="entry name" value="PROKAR_LIPOPROTEIN"/>
    <property type="match status" value="1"/>
</dbReference>
<reference evidence="2 3" key="1">
    <citation type="submission" date="2015-01" db="EMBL/GenBank/DDBJ databases">
        <title>Draft genome sequence of Pedobacter sp. NL19 isolated from sludge of an effluent treatment pond in an abandoned uranium mine.</title>
        <authorList>
            <person name="Santos T."/>
            <person name="Caetano T."/>
            <person name="Covas C."/>
            <person name="Cruz A."/>
            <person name="Mendo S."/>
        </authorList>
    </citation>
    <scope>NUCLEOTIDE SEQUENCE [LARGE SCALE GENOMIC DNA]</scope>
    <source>
        <strain evidence="2 3">NL19</strain>
    </source>
</reference>
<dbReference type="EMBL" id="JXRA01000157">
    <property type="protein sequence ID" value="KIO74609.1"/>
    <property type="molecule type" value="Genomic_DNA"/>
</dbReference>
<keyword evidence="1" id="KW-0812">Transmembrane</keyword>
<evidence type="ECO:0000313" key="2">
    <source>
        <dbReference type="EMBL" id="KIO74609.1"/>
    </source>
</evidence>
<keyword evidence="3" id="KW-1185">Reference proteome</keyword>
<dbReference type="STRING" id="1503925.TH53_25465"/>
<name>A0A0D0FQ77_9SPHI</name>
<comment type="caution">
    <text evidence="2">The sequence shown here is derived from an EMBL/GenBank/DDBJ whole genome shotgun (WGS) entry which is preliminary data.</text>
</comment>
<gene>
    <name evidence="2" type="ORF">TH53_25465</name>
</gene>
<keyword evidence="1" id="KW-1133">Transmembrane helix</keyword>